<evidence type="ECO:0000313" key="3">
    <source>
        <dbReference type="EMBL" id="TRZ37294.1"/>
    </source>
</evidence>
<feature type="domain" description="DNA methylase adenine-specific" evidence="1">
    <location>
        <begin position="97"/>
        <end position="303"/>
    </location>
</feature>
<sequence>MTISPVEQLFTVFNETATLLQEELQCTYLEALAETGENIFQAAILQDELSEVTKKRLMKSYESVSLDKFSKEDIRKGFQLSILKGMKENTQPNHQMTPDSIGMFIGYLVQKFYTDKEMRLLDLAVGTGNLLTSVINQQGQKKAEAIGVDIDDLLLQLAFINANLQEQPIEFFNQDSLEKLFIDPVDIVISDLPVGYYPNDVGASEYELKAETGHSYAHHLFIEQSINHLKPGGFGFFMVPNGLFESEQAPTLHAYLKEAVHIQAIMQLPLTLFKNKQAGKSILILQKKGDTIKAPKQVLLASIPSFSNMQAMEKILGQVDQWLQENKQQMDGTKK</sequence>
<gene>
    <name evidence="3" type="ORF">CEQ21_17720</name>
</gene>
<dbReference type="Pfam" id="PF21106">
    <property type="entry name" value="YtxK_like"/>
    <property type="match status" value="1"/>
</dbReference>
<dbReference type="AlphaFoldDB" id="A0A553SJZ5"/>
<dbReference type="Gene3D" id="3.40.50.150">
    <property type="entry name" value="Vaccinia Virus protein VP39"/>
    <property type="match status" value="1"/>
</dbReference>
<dbReference type="InterPro" id="IPR029063">
    <property type="entry name" value="SAM-dependent_MTases_sf"/>
</dbReference>
<dbReference type="STRING" id="1397.ABW02_09940"/>
<organism evidence="3 4">
    <name type="scientific">Niallia circulans</name>
    <name type="common">Bacillus circulans</name>
    <dbReference type="NCBI Taxonomy" id="1397"/>
    <lineage>
        <taxon>Bacteria</taxon>
        <taxon>Bacillati</taxon>
        <taxon>Bacillota</taxon>
        <taxon>Bacilli</taxon>
        <taxon>Bacillales</taxon>
        <taxon>Bacillaceae</taxon>
        <taxon>Niallia</taxon>
    </lineage>
</organism>
<dbReference type="PANTHER" id="PTHR41313:SF1">
    <property type="entry name" value="DNA METHYLASE ADENINE-SPECIFIC DOMAIN-CONTAINING PROTEIN"/>
    <property type="match status" value="1"/>
</dbReference>
<dbReference type="InterPro" id="IPR016843">
    <property type="entry name" value="S-AdoMet-dep_Ade-MeTrfase_prd"/>
</dbReference>
<dbReference type="SUPFAM" id="SSF53335">
    <property type="entry name" value="S-adenosyl-L-methionine-dependent methyltransferases"/>
    <property type="match status" value="1"/>
</dbReference>
<comment type="caution">
    <text evidence="3">The sequence shown here is derived from an EMBL/GenBank/DDBJ whole genome shotgun (WGS) entry which is preliminary data.</text>
</comment>
<dbReference type="Pfam" id="PF02384">
    <property type="entry name" value="N6_Mtase"/>
    <property type="match status" value="1"/>
</dbReference>
<evidence type="ECO:0000313" key="4">
    <source>
        <dbReference type="Proteomes" id="UP000319837"/>
    </source>
</evidence>
<keyword evidence="3" id="KW-0489">Methyltransferase</keyword>
<dbReference type="GO" id="GO:0003677">
    <property type="term" value="F:DNA binding"/>
    <property type="evidence" value="ECO:0007669"/>
    <property type="project" value="InterPro"/>
</dbReference>
<dbReference type="RefSeq" id="WP_185765659.1">
    <property type="nucleotide sequence ID" value="NZ_RIBP01000004.1"/>
</dbReference>
<dbReference type="CDD" id="cd02440">
    <property type="entry name" value="AdoMet_MTases"/>
    <property type="match status" value="1"/>
</dbReference>
<reference evidence="4" key="1">
    <citation type="submission" date="2018-10" db="EMBL/GenBank/DDBJ databases">
        <title>FDA dAtabase for Regulatory Grade micrObial Sequences (FDA-ARGOS): Supporting development and validation of Infectious Disease Dx tests.</title>
        <authorList>
            <person name="Minogue T."/>
            <person name="Wolcott M."/>
            <person name="Wasieloski L."/>
            <person name="Aguilar W."/>
            <person name="Moore D."/>
            <person name="Tallon L."/>
            <person name="Sadzewicz L."/>
            <person name="Sengamalay N."/>
            <person name="Ott S."/>
            <person name="Godinez A."/>
            <person name="Nagaraj S."/>
            <person name="Vavikolanu K."/>
            <person name="Vyas G."/>
            <person name="Nadendla S."/>
            <person name="George J."/>
            <person name="Sichtig H."/>
        </authorList>
    </citation>
    <scope>NUCLEOTIDE SEQUENCE [LARGE SCALE GENOMIC DNA]</scope>
    <source>
        <strain evidence="4">FDAARGOS_343</strain>
    </source>
</reference>
<evidence type="ECO:0000259" key="2">
    <source>
        <dbReference type="Pfam" id="PF21106"/>
    </source>
</evidence>
<dbReference type="EMBL" id="RIBP01000004">
    <property type="protein sequence ID" value="TRZ37294.1"/>
    <property type="molecule type" value="Genomic_DNA"/>
</dbReference>
<protein>
    <submittedName>
        <fullName evidence="3">Class I SAM-dependent methyltransferase</fullName>
    </submittedName>
</protein>
<dbReference type="PANTHER" id="PTHR41313">
    <property type="entry name" value="ADENINE-SPECIFIC METHYLTRANSFERASE"/>
    <property type="match status" value="1"/>
</dbReference>
<dbReference type="GO" id="GO:0032259">
    <property type="term" value="P:methylation"/>
    <property type="evidence" value="ECO:0007669"/>
    <property type="project" value="UniProtKB-KW"/>
</dbReference>
<evidence type="ECO:0000259" key="1">
    <source>
        <dbReference type="Pfam" id="PF02384"/>
    </source>
</evidence>
<keyword evidence="3" id="KW-0808">Transferase</keyword>
<name>A0A553SJZ5_NIACI</name>
<proteinExistence type="predicted"/>
<dbReference type="GO" id="GO:0008170">
    <property type="term" value="F:N-methyltransferase activity"/>
    <property type="evidence" value="ECO:0007669"/>
    <property type="project" value="InterPro"/>
</dbReference>
<feature type="domain" description="YtxK-like N-terminal helical" evidence="2">
    <location>
        <begin position="7"/>
        <end position="86"/>
    </location>
</feature>
<dbReference type="InterPro" id="IPR003356">
    <property type="entry name" value="DNA_methylase_A-5"/>
</dbReference>
<dbReference type="InterPro" id="IPR052933">
    <property type="entry name" value="DNA_Protect_Modify"/>
</dbReference>
<dbReference type="InterPro" id="IPR048375">
    <property type="entry name" value="YtxK-like_N"/>
</dbReference>
<dbReference type="Gene3D" id="1.10.150.470">
    <property type="match status" value="1"/>
</dbReference>
<accession>A0A553SJZ5</accession>
<dbReference type="Proteomes" id="UP000319837">
    <property type="component" value="Unassembled WGS sequence"/>
</dbReference>
<dbReference type="PIRSF" id="PIRSF026567">
    <property type="entry name" value="Adenine_mtase_bact_prd"/>
    <property type="match status" value="1"/>
</dbReference>